<proteinExistence type="predicted"/>
<comment type="caution">
    <text evidence="2">The sequence shown here is derived from an EMBL/GenBank/DDBJ whole genome shotgun (WGS) entry which is preliminary data.</text>
</comment>
<dbReference type="EMBL" id="STFF01000001">
    <property type="protein sequence ID" value="THU40546.1"/>
    <property type="molecule type" value="Genomic_DNA"/>
</dbReference>
<organism evidence="2 3">
    <name type="scientific">Niastella caeni</name>
    <dbReference type="NCBI Taxonomy" id="2569763"/>
    <lineage>
        <taxon>Bacteria</taxon>
        <taxon>Pseudomonadati</taxon>
        <taxon>Bacteroidota</taxon>
        <taxon>Chitinophagia</taxon>
        <taxon>Chitinophagales</taxon>
        <taxon>Chitinophagaceae</taxon>
        <taxon>Niastella</taxon>
    </lineage>
</organism>
<reference evidence="2 3" key="1">
    <citation type="submission" date="2019-04" db="EMBL/GenBank/DDBJ databases">
        <title>Niastella caeni sp. nov., isolated from activated sludge.</title>
        <authorList>
            <person name="Sheng M."/>
        </authorList>
    </citation>
    <scope>NUCLEOTIDE SEQUENCE [LARGE SCALE GENOMIC DNA]</scope>
    <source>
        <strain evidence="2 3">HX-2-15</strain>
    </source>
</reference>
<evidence type="ECO:0000259" key="1">
    <source>
        <dbReference type="Pfam" id="PF12867"/>
    </source>
</evidence>
<feature type="domain" description="DinB-like" evidence="1">
    <location>
        <begin position="9"/>
        <end position="138"/>
    </location>
</feature>
<dbReference type="InterPro" id="IPR024775">
    <property type="entry name" value="DinB-like"/>
</dbReference>
<protein>
    <submittedName>
        <fullName evidence="2">DinB family protein</fullName>
    </submittedName>
</protein>
<dbReference type="Pfam" id="PF12867">
    <property type="entry name" value="DinB_2"/>
    <property type="match status" value="1"/>
</dbReference>
<dbReference type="Proteomes" id="UP000306918">
    <property type="component" value="Unassembled WGS sequence"/>
</dbReference>
<dbReference type="InterPro" id="IPR034660">
    <property type="entry name" value="DinB/YfiT-like"/>
</dbReference>
<dbReference type="RefSeq" id="WP_136575039.1">
    <property type="nucleotide sequence ID" value="NZ_STFF01000001.1"/>
</dbReference>
<name>A0A4V4H1H9_9BACT</name>
<dbReference type="OrthoDB" id="824606at2"/>
<evidence type="ECO:0000313" key="3">
    <source>
        <dbReference type="Proteomes" id="UP000306918"/>
    </source>
</evidence>
<dbReference type="AlphaFoldDB" id="A0A4V4H1H9"/>
<dbReference type="SUPFAM" id="SSF109854">
    <property type="entry name" value="DinB/YfiT-like putative metalloenzymes"/>
    <property type="match status" value="1"/>
</dbReference>
<sequence length="148" mass="16981">MKKEIMLQQLEQSRNDCLRILDKISLENVHFRLTEKTASVGFIFRHIGETTNLIAHFFGYKTDIEGTTIGQVDSGNEYDLTTSSNLFEKGYQTLVELVKVTTENGWLEEIETSWFGKISRIKLYTILLLHNAHHCGQIASTIVKGKRF</sequence>
<evidence type="ECO:0000313" key="2">
    <source>
        <dbReference type="EMBL" id="THU40546.1"/>
    </source>
</evidence>
<keyword evidence="3" id="KW-1185">Reference proteome</keyword>
<accession>A0A4V4H1H9</accession>
<gene>
    <name evidence="2" type="ORF">FAM09_00075</name>
</gene>
<dbReference type="Gene3D" id="1.20.120.450">
    <property type="entry name" value="dinb family like domain"/>
    <property type="match status" value="1"/>
</dbReference>